<dbReference type="Pfam" id="PF13365">
    <property type="entry name" value="Trypsin_2"/>
    <property type="match status" value="1"/>
</dbReference>
<feature type="coiled-coil region" evidence="1">
    <location>
        <begin position="124"/>
        <end position="151"/>
    </location>
</feature>
<dbReference type="Gene3D" id="2.40.10.10">
    <property type="entry name" value="Trypsin-like serine proteases"/>
    <property type="match status" value="2"/>
</dbReference>
<dbReference type="EMBL" id="JBHUOZ010000003">
    <property type="protein sequence ID" value="MFD2920079.1"/>
    <property type="molecule type" value="Genomic_DNA"/>
</dbReference>
<proteinExistence type="predicted"/>
<gene>
    <name evidence="3" type="ORF">ACFS6H_10190</name>
</gene>
<keyword evidence="2" id="KW-1133">Transmembrane helix</keyword>
<reference evidence="4" key="1">
    <citation type="journal article" date="2019" name="Int. J. Syst. Evol. Microbiol.">
        <title>The Global Catalogue of Microorganisms (GCM) 10K type strain sequencing project: providing services to taxonomists for standard genome sequencing and annotation.</title>
        <authorList>
            <consortium name="The Broad Institute Genomics Platform"/>
            <consortium name="The Broad Institute Genome Sequencing Center for Infectious Disease"/>
            <person name="Wu L."/>
            <person name="Ma J."/>
        </authorList>
    </citation>
    <scope>NUCLEOTIDE SEQUENCE [LARGE SCALE GENOMIC DNA]</scope>
    <source>
        <strain evidence="4">KCTC 23299</strain>
    </source>
</reference>
<dbReference type="GO" id="GO:0006508">
    <property type="term" value="P:proteolysis"/>
    <property type="evidence" value="ECO:0007669"/>
    <property type="project" value="UniProtKB-KW"/>
</dbReference>
<organism evidence="3 4">
    <name type="scientific">Terrimonas rubra</name>
    <dbReference type="NCBI Taxonomy" id="1035890"/>
    <lineage>
        <taxon>Bacteria</taxon>
        <taxon>Pseudomonadati</taxon>
        <taxon>Bacteroidota</taxon>
        <taxon>Chitinophagia</taxon>
        <taxon>Chitinophagales</taxon>
        <taxon>Chitinophagaceae</taxon>
        <taxon>Terrimonas</taxon>
    </lineage>
</organism>
<evidence type="ECO:0000256" key="2">
    <source>
        <dbReference type="SAM" id="Phobius"/>
    </source>
</evidence>
<keyword evidence="4" id="KW-1185">Reference proteome</keyword>
<sequence length="368" mass="40795">MMLDSVERYIKGEMNPDERLFFENLRKTNSEIDQMVVEHTLFLRQVNRYATRKDFAAGLQDIHHKLENAGNITTPANEQTGKLVFLWKKYRRVAGIAASIAGVTAIGLSLLFNSVAPHPKDPQVKELVSKIDVLNETTKQLDQKIEHVKNKADNTAANNNDIAINARYNGTGFLIDGKGLMITNAHVVKRSVNIYVQNNKGEKFKAIVLKQDPARDVAIIKIVDDRFKPVASLPYGIRKTASDIAEPIFTLAFNDKMVYGEGYLSAKTGFNGDTLSFQISVPANPGNSGGPVFNRNGEIIGILSAKDVGVEGAVFAVQSKYIFLALDSLRKNQLYEKVKVSQKSTLSGLDQTVQVKKIEDYIFMVKGD</sequence>
<dbReference type="PRINTS" id="PR00834">
    <property type="entry name" value="PROTEASES2C"/>
</dbReference>
<name>A0ABW6A4R9_9BACT</name>
<dbReference type="RefSeq" id="WP_386097952.1">
    <property type="nucleotide sequence ID" value="NZ_JBHUOZ010000003.1"/>
</dbReference>
<accession>A0ABW6A4R9</accession>
<dbReference type="InterPro" id="IPR009003">
    <property type="entry name" value="Peptidase_S1_PA"/>
</dbReference>
<dbReference type="SUPFAM" id="SSF50494">
    <property type="entry name" value="Trypsin-like serine proteases"/>
    <property type="match status" value="1"/>
</dbReference>
<keyword evidence="1" id="KW-0175">Coiled coil</keyword>
<dbReference type="InterPro" id="IPR043504">
    <property type="entry name" value="Peptidase_S1_PA_chymotrypsin"/>
</dbReference>
<comment type="caution">
    <text evidence="3">The sequence shown here is derived from an EMBL/GenBank/DDBJ whole genome shotgun (WGS) entry which is preliminary data.</text>
</comment>
<dbReference type="GO" id="GO:0008233">
    <property type="term" value="F:peptidase activity"/>
    <property type="evidence" value="ECO:0007669"/>
    <property type="project" value="UniProtKB-KW"/>
</dbReference>
<keyword evidence="3" id="KW-0378">Hydrolase</keyword>
<dbReference type="EC" id="3.4.21.-" evidence="3"/>
<evidence type="ECO:0000256" key="1">
    <source>
        <dbReference type="SAM" id="Coils"/>
    </source>
</evidence>
<feature type="transmembrane region" description="Helical" evidence="2">
    <location>
        <begin position="93"/>
        <end position="112"/>
    </location>
</feature>
<dbReference type="InterPro" id="IPR001940">
    <property type="entry name" value="Peptidase_S1C"/>
</dbReference>
<dbReference type="PANTHER" id="PTHR22939:SF129">
    <property type="entry name" value="SERINE PROTEASE HTRA2, MITOCHONDRIAL"/>
    <property type="match status" value="1"/>
</dbReference>
<evidence type="ECO:0000313" key="4">
    <source>
        <dbReference type="Proteomes" id="UP001597511"/>
    </source>
</evidence>
<protein>
    <submittedName>
        <fullName evidence="3">S1C family serine protease</fullName>
        <ecNumber evidence="3">3.4.21.-</ecNumber>
    </submittedName>
</protein>
<keyword evidence="2" id="KW-0812">Transmembrane</keyword>
<keyword evidence="3" id="KW-0645">Protease</keyword>
<keyword evidence="2" id="KW-0472">Membrane</keyword>
<dbReference type="Proteomes" id="UP001597511">
    <property type="component" value="Unassembled WGS sequence"/>
</dbReference>
<dbReference type="PANTHER" id="PTHR22939">
    <property type="entry name" value="SERINE PROTEASE FAMILY S1C HTRA-RELATED"/>
    <property type="match status" value="1"/>
</dbReference>
<evidence type="ECO:0000313" key="3">
    <source>
        <dbReference type="EMBL" id="MFD2920079.1"/>
    </source>
</evidence>